<evidence type="ECO:0000313" key="7">
    <source>
        <dbReference type="Proteomes" id="UP000092445"/>
    </source>
</evidence>
<dbReference type="Gene3D" id="1.20.200.10">
    <property type="entry name" value="Fumarase/aspartase (Central domain)"/>
    <property type="match status" value="1"/>
</dbReference>
<dbReference type="Pfam" id="PF00206">
    <property type="entry name" value="Lyase_1"/>
    <property type="match status" value="1"/>
</dbReference>
<dbReference type="InterPro" id="IPR000362">
    <property type="entry name" value="Fumarate_lyase_fam"/>
</dbReference>
<dbReference type="STRING" id="7398.A0A1A9Z1A2"/>
<dbReference type="InterPro" id="IPR022761">
    <property type="entry name" value="Fumarate_lyase_N"/>
</dbReference>
<dbReference type="EnsemblMetazoa" id="GPAI000761-RA">
    <property type="protein sequence ID" value="GPAI000761-PA"/>
    <property type="gene ID" value="GPAI000761"/>
</dbReference>
<dbReference type="InterPro" id="IPR014729">
    <property type="entry name" value="Rossmann-like_a/b/a_fold"/>
</dbReference>
<evidence type="ECO:0000256" key="2">
    <source>
        <dbReference type="ARBA" id="ARBA00004734"/>
    </source>
</evidence>
<dbReference type="InterPro" id="IPR046884">
    <property type="entry name" value="MnmA-like_central"/>
</dbReference>
<name>A0A1A9Z1A2_GLOPL</name>
<feature type="domain" description="tRNA-specific 2-thiouridylase MnmA-like central" evidence="5">
    <location>
        <begin position="91"/>
        <end position="131"/>
    </location>
</feature>
<dbReference type="SUPFAM" id="SSF48557">
    <property type="entry name" value="L-aspartase-like"/>
    <property type="match status" value="1"/>
</dbReference>
<proteinExistence type="predicted"/>
<evidence type="ECO:0000259" key="5">
    <source>
        <dbReference type="Pfam" id="PF20259"/>
    </source>
</evidence>
<dbReference type="Pfam" id="PF08328">
    <property type="entry name" value="ASL_C"/>
    <property type="match status" value="1"/>
</dbReference>
<dbReference type="AlphaFoldDB" id="A0A1A9Z1A2"/>
<keyword evidence="7" id="KW-1185">Reference proteome</keyword>
<dbReference type="Gene3D" id="3.40.50.620">
    <property type="entry name" value="HUPs"/>
    <property type="match status" value="1"/>
</dbReference>
<dbReference type="GO" id="GO:0005829">
    <property type="term" value="C:cytosol"/>
    <property type="evidence" value="ECO:0007669"/>
    <property type="project" value="TreeGrafter"/>
</dbReference>
<dbReference type="VEuPathDB" id="VectorBase:GPAI000761"/>
<dbReference type="InterPro" id="IPR020557">
    <property type="entry name" value="Fumarate_lyase_CS"/>
</dbReference>
<organism evidence="6 7">
    <name type="scientific">Glossina pallidipes</name>
    <name type="common">Tsetse fly</name>
    <dbReference type="NCBI Taxonomy" id="7398"/>
    <lineage>
        <taxon>Eukaryota</taxon>
        <taxon>Metazoa</taxon>
        <taxon>Ecdysozoa</taxon>
        <taxon>Arthropoda</taxon>
        <taxon>Hexapoda</taxon>
        <taxon>Insecta</taxon>
        <taxon>Pterygota</taxon>
        <taxon>Neoptera</taxon>
        <taxon>Endopterygota</taxon>
        <taxon>Diptera</taxon>
        <taxon>Brachycera</taxon>
        <taxon>Muscomorpha</taxon>
        <taxon>Hippoboscoidea</taxon>
        <taxon>Glossinidae</taxon>
        <taxon>Glossina</taxon>
    </lineage>
</organism>
<dbReference type="InterPro" id="IPR047136">
    <property type="entry name" value="PurB_bact"/>
</dbReference>
<evidence type="ECO:0000313" key="6">
    <source>
        <dbReference type="EnsemblMetazoa" id="GPAI000761-PA"/>
    </source>
</evidence>
<evidence type="ECO:0008006" key="8">
    <source>
        <dbReference type="Google" id="ProtNLM"/>
    </source>
</evidence>
<comment type="pathway">
    <text evidence="2">Purine metabolism; AMP biosynthesis via de novo pathway; AMP from IMP: step 2/2.</text>
</comment>
<dbReference type="GO" id="GO:0004018">
    <property type="term" value="F:N6-(1,2-dicarboxyethyl)AMP AMP-lyase (fumarate-forming) activity"/>
    <property type="evidence" value="ECO:0007669"/>
    <property type="project" value="InterPro"/>
</dbReference>
<evidence type="ECO:0000256" key="1">
    <source>
        <dbReference type="ARBA" id="ARBA00004706"/>
    </source>
</evidence>
<feature type="domain" description="Fumarate lyase N-terminal" evidence="3">
    <location>
        <begin position="243"/>
        <end position="362"/>
    </location>
</feature>
<dbReference type="PANTHER" id="PTHR43411">
    <property type="entry name" value="ADENYLOSUCCINATE LYASE"/>
    <property type="match status" value="1"/>
</dbReference>
<comment type="pathway">
    <text evidence="1">Purine metabolism; IMP biosynthesis via de novo pathway; 5-amino-1-(5-phospho-D-ribosyl)imidazole-4-carboxamide from 5-amino-1-(5-phospho-D-ribosyl)imidazole-4-carboxylate: step 2/2.</text>
</comment>
<evidence type="ECO:0000259" key="3">
    <source>
        <dbReference type="Pfam" id="PF00206"/>
    </source>
</evidence>
<dbReference type="Pfam" id="PF03054">
    <property type="entry name" value="tRNA_Me_trans"/>
    <property type="match status" value="1"/>
</dbReference>
<dbReference type="InterPro" id="IPR008948">
    <property type="entry name" value="L-Aspartase-like"/>
</dbReference>
<evidence type="ECO:0000259" key="4">
    <source>
        <dbReference type="Pfam" id="PF08328"/>
    </source>
</evidence>
<dbReference type="PRINTS" id="PR00149">
    <property type="entry name" value="FUMRATELYASE"/>
</dbReference>
<dbReference type="PANTHER" id="PTHR43411:SF1">
    <property type="entry name" value="ADENYLOSUCCINATE LYASE"/>
    <property type="match status" value="1"/>
</dbReference>
<reference evidence="6" key="2">
    <citation type="submission" date="2020-05" db="UniProtKB">
        <authorList>
            <consortium name="EnsemblMetazoa"/>
        </authorList>
    </citation>
    <scope>IDENTIFICATION</scope>
    <source>
        <strain evidence="6">IAEA</strain>
    </source>
</reference>
<feature type="domain" description="Adenylosuccinate lyase PurB C-terminal" evidence="4">
    <location>
        <begin position="381"/>
        <end position="457"/>
    </location>
</feature>
<dbReference type="PROSITE" id="PS00163">
    <property type="entry name" value="FUMARATE_LYASES"/>
    <property type="match status" value="1"/>
</dbReference>
<dbReference type="Gene3D" id="1.10.40.30">
    <property type="entry name" value="Fumarase/aspartase (C-terminal domain)"/>
    <property type="match status" value="1"/>
</dbReference>
<dbReference type="SUPFAM" id="SSF52402">
    <property type="entry name" value="Adenine nucleotide alpha hydrolases-like"/>
    <property type="match status" value="1"/>
</dbReference>
<dbReference type="Proteomes" id="UP000092445">
    <property type="component" value="Unassembled WGS sequence"/>
</dbReference>
<sequence length="494" mass="57888">MKQDLQDAQNLCEQIGINLTILNFSEQYWNKVFKVFLKEYQIGNTPNPDILCNKEIKFKVFLDFACKEMQADYIATGHYARRVDYQGKSYHQGLMYYTIGQRKGLNINNIHNTCPDPWYVADKNIKKNYLITVQGRNHLALLSSLNMNISPLIAISPIEGRYHSYTTPLRSIFSELAFLKFRLKVEIKWFEALSDCDEILALQPLNNIERKFIKDIINNFDLKDAERIKEIELKTKHDIKMIRQYQKLRNTKILGKFNGTVGNYNAHNIAYPNFDWINFNQTFISNFGITPNLFTTQIEPHDYIVEILNCISHFNNILIGFNQDIWTYISRNYLINKSHINEIGSSVMPHKINPIDFENSEGNLELSNAILNFLSQKLPISRLQRDLTDSTVLRNIGVAISYSFIAYQKMLNGFKKLEINISKIKHDLYAHWEILSEPIQILMRRNKIQNSYELLSEEDKKILKNITPDKYIGLSAQLVRQFKKYVKHFDILKM</sequence>
<dbReference type="GO" id="GO:0016783">
    <property type="term" value="F:sulfurtransferase activity"/>
    <property type="evidence" value="ECO:0007669"/>
    <property type="project" value="InterPro"/>
</dbReference>
<accession>A0A1A9Z1A2</accession>
<protein>
    <recommendedName>
        <fullName evidence="8">Adenylosuccinate lyase</fullName>
    </recommendedName>
</protein>
<dbReference type="Gene3D" id="2.30.30.280">
    <property type="entry name" value="Adenine nucleotide alpha hydrolases-like domains"/>
    <property type="match status" value="1"/>
</dbReference>
<reference evidence="7" key="1">
    <citation type="submission" date="2014-03" db="EMBL/GenBank/DDBJ databases">
        <authorList>
            <person name="Aksoy S."/>
            <person name="Warren W."/>
            <person name="Wilson R.K."/>
        </authorList>
    </citation>
    <scope>NUCLEOTIDE SEQUENCE [LARGE SCALE GENOMIC DNA]</scope>
    <source>
        <strain evidence="7">IAEA</strain>
    </source>
</reference>
<dbReference type="InterPro" id="IPR023382">
    <property type="entry name" value="MnmA-like_central_sf"/>
</dbReference>
<dbReference type="InterPro" id="IPR013539">
    <property type="entry name" value="PurB_C"/>
</dbReference>
<dbReference type="GO" id="GO:0006188">
    <property type="term" value="P:IMP biosynthetic process"/>
    <property type="evidence" value="ECO:0007669"/>
    <property type="project" value="InterPro"/>
</dbReference>
<dbReference type="Pfam" id="PF20259">
    <property type="entry name" value="tRNA_Me_trans_M"/>
    <property type="match status" value="1"/>
</dbReference>